<feature type="region of interest" description="Disordered" evidence="1">
    <location>
        <begin position="31"/>
        <end position="52"/>
    </location>
</feature>
<dbReference type="AlphaFoldDB" id="A0A1D2J807"/>
<organism evidence="2 3">
    <name type="scientific">Paracoccidioides brasiliensis</name>
    <dbReference type="NCBI Taxonomy" id="121759"/>
    <lineage>
        <taxon>Eukaryota</taxon>
        <taxon>Fungi</taxon>
        <taxon>Dikarya</taxon>
        <taxon>Ascomycota</taxon>
        <taxon>Pezizomycotina</taxon>
        <taxon>Eurotiomycetes</taxon>
        <taxon>Eurotiomycetidae</taxon>
        <taxon>Onygenales</taxon>
        <taxon>Ajellomycetaceae</taxon>
        <taxon>Paracoccidioides</taxon>
    </lineage>
</organism>
<evidence type="ECO:0000256" key="1">
    <source>
        <dbReference type="SAM" id="MobiDB-lite"/>
    </source>
</evidence>
<protein>
    <recommendedName>
        <fullName evidence="4">Hydrophobin</fullName>
    </recommendedName>
</protein>
<name>A0A1D2J807_PARBR</name>
<evidence type="ECO:0000313" key="3">
    <source>
        <dbReference type="Proteomes" id="UP000242814"/>
    </source>
</evidence>
<comment type="caution">
    <text evidence="2">The sequence shown here is derived from an EMBL/GenBank/DDBJ whole genome shotgun (WGS) entry which is preliminary data.</text>
</comment>
<evidence type="ECO:0000313" key="2">
    <source>
        <dbReference type="EMBL" id="ODH17072.1"/>
    </source>
</evidence>
<proteinExistence type="predicted"/>
<sequence>MPLNRMSWAAIPYHGTGEAIHSFIHSSPAFRLPQTGDTPSAPDMGAADTSDGDIHRQRSFFSTRQSLNPTPGARRQMSPQLRMRPDTSLASLTSAAIIASLAISGLVSSVSGVWTCPSEREPFCCAMHSRVNDTSDAFVGTGCVDAPRNDNCTNGIPVECCKPLTPESPKYSCSASNANERFYCDSKAIGYAT</sequence>
<accession>A0A1D2J807</accession>
<dbReference type="VEuPathDB" id="FungiDB:PABG_06074"/>
<evidence type="ECO:0008006" key="4">
    <source>
        <dbReference type="Google" id="ProtNLM"/>
    </source>
</evidence>
<gene>
    <name evidence="2" type="ORF">ACO22_06296</name>
</gene>
<dbReference type="Proteomes" id="UP000242814">
    <property type="component" value="Unassembled WGS sequence"/>
</dbReference>
<reference evidence="2 3" key="1">
    <citation type="submission" date="2016-06" db="EMBL/GenBank/DDBJ databases">
        <authorList>
            <person name="Kjaerup R.B."/>
            <person name="Dalgaard T.S."/>
            <person name="Juul-Madsen H.R."/>
        </authorList>
    </citation>
    <scope>NUCLEOTIDE SEQUENCE [LARGE SCALE GENOMIC DNA]</scope>
    <source>
        <strain evidence="2 3">Pb300</strain>
    </source>
</reference>
<dbReference type="VEuPathDB" id="FungiDB:PADG_06634"/>
<dbReference type="EMBL" id="LZYO01000329">
    <property type="protein sequence ID" value="ODH17072.1"/>
    <property type="molecule type" value="Genomic_DNA"/>
</dbReference>